<accession>A0A9P5ZL15</accession>
<dbReference type="EMBL" id="MU154708">
    <property type="protein sequence ID" value="KAF9488565.1"/>
    <property type="molecule type" value="Genomic_DNA"/>
</dbReference>
<keyword evidence="2" id="KW-1185">Reference proteome</keyword>
<evidence type="ECO:0000313" key="1">
    <source>
        <dbReference type="EMBL" id="KAF9488565.1"/>
    </source>
</evidence>
<feature type="non-terminal residue" evidence="1">
    <location>
        <position position="1"/>
    </location>
</feature>
<comment type="caution">
    <text evidence="1">The sequence shown here is derived from an EMBL/GenBank/DDBJ whole genome shotgun (WGS) entry which is preliminary data.</text>
</comment>
<proteinExistence type="predicted"/>
<protein>
    <submittedName>
        <fullName evidence="1">Uncharacterized protein</fullName>
    </submittedName>
</protein>
<reference evidence="1" key="1">
    <citation type="submission" date="2020-11" db="EMBL/GenBank/DDBJ databases">
        <authorList>
            <consortium name="DOE Joint Genome Institute"/>
            <person name="Ahrendt S."/>
            <person name="Riley R."/>
            <person name="Andreopoulos W."/>
            <person name="Labutti K."/>
            <person name="Pangilinan J."/>
            <person name="Ruiz-Duenas F.J."/>
            <person name="Barrasa J.M."/>
            <person name="Sanchez-Garcia M."/>
            <person name="Camarero S."/>
            <person name="Miyauchi S."/>
            <person name="Serrano A."/>
            <person name="Linde D."/>
            <person name="Babiker R."/>
            <person name="Drula E."/>
            <person name="Ayuso-Fernandez I."/>
            <person name="Pacheco R."/>
            <person name="Padilla G."/>
            <person name="Ferreira P."/>
            <person name="Barriuso J."/>
            <person name="Kellner H."/>
            <person name="Castanera R."/>
            <person name="Alfaro M."/>
            <person name="Ramirez L."/>
            <person name="Pisabarro A.G."/>
            <person name="Kuo A."/>
            <person name="Tritt A."/>
            <person name="Lipzen A."/>
            <person name="He G."/>
            <person name="Yan M."/>
            <person name="Ng V."/>
            <person name="Cullen D."/>
            <person name="Martin F."/>
            <person name="Rosso M.-N."/>
            <person name="Henrissat B."/>
            <person name="Hibbett D."/>
            <person name="Martinez A.T."/>
            <person name="Grigoriev I.V."/>
        </authorList>
    </citation>
    <scope>NUCLEOTIDE SEQUENCE</scope>
    <source>
        <strain evidence="1">ATCC 90797</strain>
    </source>
</reference>
<gene>
    <name evidence="1" type="ORF">BDN71DRAFT_1352200</name>
</gene>
<evidence type="ECO:0000313" key="2">
    <source>
        <dbReference type="Proteomes" id="UP000807025"/>
    </source>
</evidence>
<dbReference type="OrthoDB" id="1607513at2759"/>
<sequence>LHGLIVKAWQVYLDYSNKVVKAALGKISFTGDIWSDQCLQPFFVIMAHWIAWNGQTEHLKLRAALVAFH</sequence>
<dbReference type="Proteomes" id="UP000807025">
    <property type="component" value="Unassembled WGS sequence"/>
</dbReference>
<name>A0A9P5ZL15_PLEER</name>
<organism evidence="1 2">
    <name type="scientific">Pleurotus eryngii</name>
    <name type="common">Boletus of the steppes</name>
    <dbReference type="NCBI Taxonomy" id="5323"/>
    <lineage>
        <taxon>Eukaryota</taxon>
        <taxon>Fungi</taxon>
        <taxon>Dikarya</taxon>
        <taxon>Basidiomycota</taxon>
        <taxon>Agaricomycotina</taxon>
        <taxon>Agaricomycetes</taxon>
        <taxon>Agaricomycetidae</taxon>
        <taxon>Agaricales</taxon>
        <taxon>Pleurotineae</taxon>
        <taxon>Pleurotaceae</taxon>
        <taxon>Pleurotus</taxon>
    </lineage>
</organism>
<feature type="non-terminal residue" evidence="1">
    <location>
        <position position="69"/>
    </location>
</feature>
<dbReference type="AlphaFoldDB" id="A0A9P5ZL15"/>